<dbReference type="PANTHER" id="PTHR15591">
    <property type="entry name" value="RUN AND SH3 DOMAIN CONTAINING"/>
    <property type="match status" value="1"/>
</dbReference>
<evidence type="ECO:0000259" key="2">
    <source>
        <dbReference type="PROSITE" id="PS50826"/>
    </source>
</evidence>
<sequence length="587" mass="65993">MSYRQDTITSEESNDDKFSMTGRLTPIGGASSDTEFSRNISVDEELCEKNMLIEEHEKLSTSLAALTRHFAHVQLRLHQVVSAPTPEDRENLLVELHEFASNGIPDVMCQPSMYANERTNHEVIEAEKCREKEFISELKQKLDELEHYAAASGSLEGAPTSVTMEKQRVLIDQLRQKLDIQLDDASVSKLSAEELRKLVDQAIYQLTNPVKLKENLIIQMRTQIGDLEKFIEFLKTDSAANTAATNAAIIDSTAQTNNSSLVLKSKLKSTTVIQPSKISHTSNSIPSRLQSEHHSSSLIQSMKKFLVLTQLYTFFLLTCGTGSMNKKPKYAMANLKKDLLAKKHFGDLRAKLEIAIENVLTAVRLTNSLANNGSIMTSDTEDEEENEFSSTAIMLSVRQDLIPTLRALLEHGLYEGSYSTNVSVWGCFATKSVGTYSSVGENMHAWKLFLKYYDLKNGNEFINSPARKLSQSFSLDVVGGRSITTKQCLLSAIDTVVKLHENHSKPMDSCFKSFICHALNEKKLVPFLRLILKTGQLVECSYQQWSYTKQTGFNDALHSLNRLTSIDFHLPINMSVRRFINNRDLIE</sequence>
<dbReference type="EMBL" id="CAJOBB010000759">
    <property type="protein sequence ID" value="CAF3745651.1"/>
    <property type="molecule type" value="Genomic_DNA"/>
</dbReference>
<dbReference type="Proteomes" id="UP000663868">
    <property type="component" value="Unassembled WGS sequence"/>
</dbReference>
<accession>A0A813MCH7</accession>
<dbReference type="AlphaFoldDB" id="A0A813MCH7"/>
<gene>
    <name evidence="3" type="ORF">IZO911_LOCUS757</name>
    <name evidence="4" type="ORF">KXQ929_LOCUS13934</name>
</gene>
<dbReference type="CDD" id="cd17683">
    <property type="entry name" value="RUN_RUNDC1"/>
    <property type="match status" value="1"/>
</dbReference>
<reference evidence="3" key="1">
    <citation type="submission" date="2021-02" db="EMBL/GenBank/DDBJ databases">
        <authorList>
            <person name="Nowell W R."/>
        </authorList>
    </citation>
    <scope>NUCLEOTIDE SEQUENCE</scope>
</reference>
<dbReference type="Pfam" id="PF26030">
    <property type="entry name" value="RUNDC1"/>
    <property type="match status" value="1"/>
</dbReference>
<dbReference type="PROSITE" id="PS50826">
    <property type="entry name" value="RUN"/>
    <property type="match status" value="1"/>
</dbReference>
<dbReference type="InterPro" id="IPR004012">
    <property type="entry name" value="Run_dom"/>
</dbReference>
<dbReference type="SUPFAM" id="SSF140741">
    <property type="entry name" value="RUN domain-like"/>
    <property type="match status" value="1"/>
</dbReference>
<dbReference type="Gene3D" id="1.20.58.900">
    <property type="match status" value="1"/>
</dbReference>
<organism evidence="3 5">
    <name type="scientific">Adineta steineri</name>
    <dbReference type="NCBI Taxonomy" id="433720"/>
    <lineage>
        <taxon>Eukaryota</taxon>
        <taxon>Metazoa</taxon>
        <taxon>Spiralia</taxon>
        <taxon>Gnathifera</taxon>
        <taxon>Rotifera</taxon>
        <taxon>Eurotatoria</taxon>
        <taxon>Bdelloidea</taxon>
        <taxon>Adinetida</taxon>
        <taxon>Adinetidae</taxon>
        <taxon>Adineta</taxon>
    </lineage>
</organism>
<dbReference type="Pfam" id="PF02759">
    <property type="entry name" value="RUN"/>
    <property type="match status" value="1"/>
</dbReference>
<dbReference type="SMART" id="SM00593">
    <property type="entry name" value="RUN"/>
    <property type="match status" value="1"/>
</dbReference>
<evidence type="ECO:0000256" key="1">
    <source>
        <dbReference type="SAM" id="MobiDB-lite"/>
    </source>
</evidence>
<name>A0A813MCH7_9BILA</name>
<comment type="caution">
    <text evidence="3">The sequence shown here is derived from an EMBL/GenBank/DDBJ whole genome shotgun (WGS) entry which is preliminary data.</text>
</comment>
<dbReference type="InterPro" id="IPR058732">
    <property type="entry name" value="RUNDC1_M"/>
</dbReference>
<evidence type="ECO:0000313" key="5">
    <source>
        <dbReference type="Proteomes" id="UP000663860"/>
    </source>
</evidence>
<feature type="region of interest" description="Disordered" evidence="1">
    <location>
        <begin position="1"/>
        <end position="35"/>
    </location>
</feature>
<dbReference type="PANTHER" id="PTHR15591:SF19">
    <property type="entry name" value="RUN DOMAIN-CONTAINING PROTEIN 1 ISOFORM X1"/>
    <property type="match status" value="1"/>
</dbReference>
<feature type="compositionally biased region" description="Polar residues" evidence="1">
    <location>
        <begin position="1"/>
        <end position="11"/>
    </location>
</feature>
<evidence type="ECO:0000313" key="4">
    <source>
        <dbReference type="EMBL" id="CAF3745651.1"/>
    </source>
</evidence>
<dbReference type="Proteomes" id="UP000663860">
    <property type="component" value="Unassembled WGS sequence"/>
</dbReference>
<dbReference type="EMBL" id="CAJNOE010000003">
    <property type="protein sequence ID" value="CAF0714676.1"/>
    <property type="molecule type" value="Genomic_DNA"/>
</dbReference>
<dbReference type="InterPro" id="IPR037213">
    <property type="entry name" value="Run_dom_sf"/>
</dbReference>
<evidence type="ECO:0000313" key="3">
    <source>
        <dbReference type="EMBL" id="CAF0714676.1"/>
    </source>
</evidence>
<dbReference type="InterPro" id="IPR047343">
    <property type="entry name" value="RUSC1_2"/>
</dbReference>
<feature type="domain" description="RUN" evidence="2">
    <location>
        <begin position="392"/>
        <end position="575"/>
    </location>
</feature>
<protein>
    <recommendedName>
        <fullName evidence="2">RUN domain-containing protein</fullName>
    </recommendedName>
</protein>
<proteinExistence type="predicted"/>